<protein>
    <recommendedName>
        <fullName evidence="3">DUF4303 domain-containing protein</fullName>
    </recommendedName>
</protein>
<organism evidence="1 2">
    <name type="scientific">Chryseobacterium indologenes</name>
    <name type="common">Flavobacterium indologenes</name>
    <dbReference type="NCBI Taxonomy" id="253"/>
    <lineage>
        <taxon>Bacteria</taxon>
        <taxon>Pseudomonadati</taxon>
        <taxon>Bacteroidota</taxon>
        <taxon>Flavobacteriia</taxon>
        <taxon>Flavobacteriales</taxon>
        <taxon>Weeksellaceae</taxon>
        <taxon>Chryseobacterium group</taxon>
        <taxon>Chryseobacterium</taxon>
    </lineage>
</organism>
<dbReference type="AlphaFoldDB" id="A0A0N0ZWJ3"/>
<evidence type="ECO:0000313" key="2">
    <source>
        <dbReference type="Proteomes" id="UP000037953"/>
    </source>
</evidence>
<dbReference type="Proteomes" id="UP000037953">
    <property type="component" value="Unassembled WGS sequence"/>
</dbReference>
<evidence type="ECO:0008006" key="3">
    <source>
        <dbReference type="Google" id="ProtNLM"/>
    </source>
</evidence>
<dbReference type="RefSeq" id="WP_062696396.1">
    <property type="nucleotide sequence ID" value="NZ_LJOD01000001.1"/>
</dbReference>
<dbReference type="EMBL" id="LJOD01000001">
    <property type="protein sequence ID" value="KPE52830.1"/>
    <property type="molecule type" value="Genomic_DNA"/>
</dbReference>
<name>A0A0N0ZWJ3_CHRID</name>
<proteinExistence type="predicted"/>
<reference evidence="2" key="2">
    <citation type="submission" date="2015-09" db="EMBL/GenBank/DDBJ databases">
        <title>Draft genome sequence of a multidrug-resistant Chryseobacterium indologenes isolate from Malaysia.</title>
        <authorList>
            <person name="Yu C.Y."/>
            <person name="Ang G.Y."/>
            <person name="Chan K.-G."/>
        </authorList>
    </citation>
    <scope>NUCLEOTIDE SEQUENCE [LARGE SCALE GENOMIC DNA]</scope>
    <source>
        <strain evidence="2">CI_885</strain>
    </source>
</reference>
<dbReference type="PATRIC" id="fig|253.9.peg.463"/>
<reference evidence="1 2" key="1">
    <citation type="journal article" date="2015" name="Genom Data">
        <title>Draft genome sequence of a multidrug-resistant Chryseobacterium indologenes isolate from Malaysia.</title>
        <authorList>
            <person name="Yu C.Y."/>
            <person name="Ang G.Y."/>
            <person name="Cheng H.J."/>
            <person name="Cheong Y.M."/>
            <person name="Yin W.F."/>
            <person name="Chan K.G."/>
        </authorList>
    </citation>
    <scope>NUCLEOTIDE SEQUENCE [LARGE SCALE GENOMIC DNA]</scope>
    <source>
        <strain evidence="1 2">CI_885</strain>
    </source>
</reference>
<dbReference type="OrthoDB" id="1256212at2"/>
<gene>
    <name evidence="1" type="ORF">AOB46_02200</name>
</gene>
<evidence type="ECO:0000313" key="1">
    <source>
        <dbReference type="EMBL" id="KPE52830.1"/>
    </source>
</evidence>
<sequence>MEQIEELKKSNGILKSALNGIREKITGELVNVLNGNAISMLPDFKKEDIAAHNFEYRHEWFSMVFFGSNSAGLTITEKIDFLRNELNAYFSESEELMDIVSDLEDDCEDEEEWEEMREEYEQEKYEIFDDWFESCWIEAQKLTGCSVPTYLSIDELDFGVEFISSDSVEINKNQTNIRRYIH</sequence>
<comment type="caution">
    <text evidence="1">The sequence shown here is derived from an EMBL/GenBank/DDBJ whole genome shotgun (WGS) entry which is preliminary data.</text>
</comment>
<accession>A0A0N0ZWJ3</accession>